<dbReference type="KEGG" id="ege:EM595_3394"/>
<dbReference type="PROSITE" id="PS50883">
    <property type="entry name" value="EAL"/>
    <property type="match status" value="1"/>
</dbReference>
<sequence>MLITVNNNHKARNLTQDVLKKADLTRDAFLQSFVELTGRALNIPGSFISVLDDEHQYIKASCCFELNTTPRQDSFCRYAVDSDCVVVVPDTTLDPRFSSHRLTLGAPFIRFYAGAPLKTLSGDVLGTLCVTDSQPHDFSSEQAETLQKLARMATHYLETWHSAGFTDAITSLPNCQALLRDIEQLASNTSNAHRLILIDCLDVPRAWEMTRSLGAAVVDNLLQDLTLMLHQLLPGVENIYANATGRFALLLDDAHPLTATTIAERIRGQRAQLTSDILVDLQMFVGETHFLPGTISTQEVYRRAVSALHNAVALGVPWQGYDGQIDQQHSNDFRLLNELALALRGGSGLYLVYQPKVDLRNSAIIGLEALIRWRHPQKGDIPPAMFLPLAEQTSLIGEITNWVIEQALQQLKTWHDQSIFLPVSINICASDLSQPDFADRLEERILQAGLPTSMLGIECLETEKINDSKAALHGMDMLKLRGFCLSLDDFGSGYSNISYLRQMPLDIIKLDRQLISGLLNDSGSRIIARSIISMLKALDYQVLAEGVEDEETAQLLLHYGCDQAQGYYFSRPFIADALQPWLEAQRPQRAG</sequence>
<dbReference type="OrthoDB" id="6597954at2"/>
<keyword evidence="3" id="KW-1185">Reference proteome</keyword>
<dbReference type="SMART" id="SM00052">
    <property type="entry name" value="EAL"/>
    <property type="match status" value="1"/>
</dbReference>
<dbReference type="PANTHER" id="PTHR33121">
    <property type="entry name" value="CYCLIC DI-GMP PHOSPHODIESTERASE PDEF"/>
    <property type="match status" value="1"/>
</dbReference>
<dbReference type="PANTHER" id="PTHR33121:SF19">
    <property type="entry name" value="CYCLIC DI-GMP PHOSPHODIESTERASE PA2567"/>
    <property type="match status" value="1"/>
</dbReference>
<dbReference type="AlphaFoldDB" id="A0A0U5L4A3"/>
<evidence type="ECO:0000313" key="2">
    <source>
        <dbReference type="EMBL" id="CUU25625.1"/>
    </source>
</evidence>
<dbReference type="Gene3D" id="3.30.70.270">
    <property type="match status" value="1"/>
</dbReference>
<proteinExistence type="predicted"/>
<dbReference type="InterPro" id="IPR003018">
    <property type="entry name" value="GAF"/>
</dbReference>
<dbReference type="InterPro" id="IPR050706">
    <property type="entry name" value="Cyclic-di-GMP_PDE-like"/>
</dbReference>
<dbReference type="InterPro" id="IPR043128">
    <property type="entry name" value="Rev_trsase/Diguanyl_cyclase"/>
</dbReference>
<dbReference type="SMART" id="SM00065">
    <property type="entry name" value="GAF"/>
    <property type="match status" value="1"/>
</dbReference>
<dbReference type="CDD" id="cd01948">
    <property type="entry name" value="EAL"/>
    <property type="match status" value="1"/>
</dbReference>
<dbReference type="PATRIC" id="fig|1619313.3.peg.3522"/>
<name>A0A0U5L4A3_9GAMM</name>
<dbReference type="InterPro" id="IPR029016">
    <property type="entry name" value="GAF-like_dom_sf"/>
</dbReference>
<dbReference type="Gene3D" id="3.20.20.450">
    <property type="entry name" value="EAL domain"/>
    <property type="match status" value="1"/>
</dbReference>
<dbReference type="Proteomes" id="UP000059419">
    <property type="component" value="Chromosome 1"/>
</dbReference>
<evidence type="ECO:0000313" key="3">
    <source>
        <dbReference type="Proteomes" id="UP000059419"/>
    </source>
</evidence>
<dbReference type="InterPro" id="IPR000160">
    <property type="entry name" value="GGDEF_dom"/>
</dbReference>
<dbReference type="InterPro" id="IPR029787">
    <property type="entry name" value="Nucleotide_cyclase"/>
</dbReference>
<organism evidence="2 3">
    <name type="scientific">Duffyella gerundensis</name>
    <dbReference type="NCBI Taxonomy" id="1619313"/>
    <lineage>
        <taxon>Bacteria</taxon>
        <taxon>Pseudomonadati</taxon>
        <taxon>Pseudomonadota</taxon>
        <taxon>Gammaproteobacteria</taxon>
        <taxon>Enterobacterales</taxon>
        <taxon>Erwiniaceae</taxon>
        <taxon>Duffyella</taxon>
    </lineage>
</organism>
<gene>
    <name evidence="2" type="ORF">EM595_3394</name>
</gene>
<dbReference type="RefSeq" id="WP_067434811.1">
    <property type="nucleotide sequence ID" value="NZ_JAOSHQ010000001.1"/>
</dbReference>
<dbReference type="InterPro" id="IPR001633">
    <property type="entry name" value="EAL_dom"/>
</dbReference>
<dbReference type="Pfam" id="PF00990">
    <property type="entry name" value="GGDEF"/>
    <property type="match status" value="1"/>
</dbReference>
<dbReference type="SUPFAM" id="SSF55073">
    <property type="entry name" value="Nucleotide cyclase"/>
    <property type="match status" value="1"/>
</dbReference>
<protein>
    <recommendedName>
        <fullName evidence="1">EAL domain-containing protein</fullName>
    </recommendedName>
</protein>
<reference evidence="3" key="1">
    <citation type="submission" date="2015-11" db="EMBL/GenBank/DDBJ databases">
        <authorList>
            <person name="Blom J."/>
        </authorList>
    </citation>
    <scope>NUCLEOTIDE SEQUENCE [LARGE SCALE GENOMIC DNA]</scope>
</reference>
<dbReference type="SUPFAM" id="SSF141868">
    <property type="entry name" value="EAL domain-like"/>
    <property type="match status" value="1"/>
</dbReference>
<dbReference type="GO" id="GO:0071111">
    <property type="term" value="F:cyclic-guanylate-specific phosphodiesterase activity"/>
    <property type="evidence" value="ECO:0007669"/>
    <property type="project" value="InterPro"/>
</dbReference>
<dbReference type="InterPro" id="IPR035919">
    <property type="entry name" value="EAL_sf"/>
</dbReference>
<dbReference type="SUPFAM" id="SSF55781">
    <property type="entry name" value="GAF domain-like"/>
    <property type="match status" value="1"/>
</dbReference>
<dbReference type="Pfam" id="PF00563">
    <property type="entry name" value="EAL"/>
    <property type="match status" value="1"/>
</dbReference>
<dbReference type="STRING" id="1619313.EM595_3394"/>
<accession>A0A0U5L4A3</accession>
<dbReference type="EMBL" id="LN907827">
    <property type="protein sequence ID" value="CUU25625.1"/>
    <property type="molecule type" value="Genomic_DNA"/>
</dbReference>
<evidence type="ECO:0000259" key="1">
    <source>
        <dbReference type="PROSITE" id="PS50883"/>
    </source>
</evidence>
<dbReference type="Pfam" id="PF01590">
    <property type="entry name" value="GAF"/>
    <property type="match status" value="1"/>
</dbReference>
<dbReference type="Gene3D" id="3.30.450.40">
    <property type="match status" value="1"/>
</dbReference>
<dbReference type="SMART" id="SM00267">
    <property type="entry name" value="GGDEF"/>
    <property type="match status" value="1"/>
</dbReference>
<feature type="domain" description="EAL" evidence="1">
    <location>
        <begin position="332"/>
        <end position="586"/>
    </location>
</feature>